<evidence type="ECO:0008006" key="3">
    <source>
        <dbReference type="Google" id="ProtNLM"/>
    </source>
</evidence>
<dbReference type="InterPro" id="IPR053745">
    <property type="entry name" value="Viral_Tail_Comp_sf"/>
</dbReference>
<dbReference type="RefSeq" id="WP_184702478.1">
    <property type="nucleotide sequence ID" value="NZ_BAABEG010000001.1"/>
</dbReference>
<dbReference type="Pfam" id="PF11367">
    <property type="entry name" value="Tail_completion_gp17"/>
    <property type="match status" value="1"/>
</dbReference>
<evidence type="ECO:0000313" key="2">
    <source>
        <dbReference type="Proteomes" id="UP000536262"/>
    </source>
</evidence>
<reference evidence="1 2" key="1">
    <citation type="submission" date="2020-08" db="EMBL/GenBank/DDBJ databases">
        <title>Genomic Encyclopedia of Type Strains, Phase IV (KMG-IV): sequencing the most valuable type-strain genomes for metagenomic binning, comparative biology and taxonomic classification.</title>
        <authorList>
            <person name="Goeker M."/>
        </authorList>
    </citation>
    <scope>NUCLEOTIDE SEQUENCE [LARGE SCALE GENOMIC DNA]</scope>
    <source>
        <strain evidence="1 2">DSM 7051</strain>
    </source>
</reference>
<evidence type="ECO:0000313" key="1">
    <source>
        <dbReference type="EMBL" id="MBB6357654.1"/>
    </source>
</evidence>
<dbReference type="AlphaFoldDB" id="A0A7X0FDB0"/>
<proteinExistence type="predicted"/>
<comment type="caution">
    <text evidence="1">The sequence shown here is derived from an EMBL/GenBank/DDBJ whole genome shotgun (WGS) entry which is preliminary data.</text>
</comment>
<dbReference type="Gene3D" id="3.30.2000.30">
    <property type="match status" value="1"/>
</dbReference>
<protein>
    <recommendedName>
        <fullName evidence="3">DUF3168 domain-containing protein</fullName>
    </recommendedName>
</protein>
<name>A0A7X0FDB0_9HYPH</name>
<organism evidence="1 2">
    <name type="scientific">Aminobacter aganoensis</name>
    <dbReference type="NCBI Taxonomy" id="83264"/>
    <lineage>
        <taxon>Bacteria</taxon>
        <taxon>Pseudomonadati</taxon>
        <taxon>Pseudomonadota</taxon>
        <taxon>Alphaproteobacteria</taxon>
        <taxon>Hyphomicrobiales</taxon>
        <taxon>Phyllobacteriaceae</taxon>
        <taxon>Aminobacter</taxon>
    </lineage>
</organism>
<sequence>MIEPTLALQTAIRSALVASPAVAALVPVDHIRAGSTRPDKLPSIIMSGGQTIFLGNASGSQYVARVFLDLHIWALEDGADTAKAIGFAVSNVLKQAPDATSFAFDEFSLPAIRWMRDPNPAQAYTHGVITVEAVMRWSV</sequence>
<dbReference type="Proteomes" id="UP000536262">
    <property type="component" value="Unassembled WGS sequence"/>
</dbReference>
<keyword evidence="2" id="KW-1185">Reference proteome</keyword>
<dbReference type="InterPro" id="IPR021508">
    <property type="entry name" value="Gp17-like"/>
</dbReference>
<gene>
    <name evidence="1" type="ORF">GGR00_005477</name>
</gene>
<dbReference type="EMBL" id="JACHOU010000028">
    <property type="protein sequence ID" value="MBB6357654.1"/>
    <property type="molecule type" value="Genomic_DNA"/>
</dbReference>
<accession>A0A7X0FDB0</accession>